<name>F9P984_STRCV</name>
<reference evidence="2 3" key="1">
    <citation type="submission" date="2011-06" db="EMBL/GenBank/DDBJ databases">
        <authorList>
            <person name="Harkins D.M."/>
            <person name="Madupu R."/>
            <person name="Durkin A.S."/>
            <person name="Torralba M."/>
            <person name="Methe B."/>
            <person name="Sutton G.G."/>
            <person name="Nelson K.E."/>
        </authorList>
    </citation>
    <scope>NUCLEOTIDE SEQUENCE [LARGE SCALE GENOMIC DNA]</scope>
    <source>
        <strain evidence="2 3">SK1060</strain>
    </source>
</reference>
<protein>
    <submittedName>
        <fullName evidence="2">Conserved domain protein</fullName>
    </submittedName>
</protein>
<gene>
    <name evidence="2" type="ORF">HMPREF1042_1393</name>
</gene>
<evidence type="ECO:0000313" key="3">
    <source>
        <dbReference type="Proteomes" id="UP000003287"/>
    </source>
</evidence>
<proteinExistence type="predicted"/>
<accession>F9P984</accession>
<evidence type="ECO:0000259" key="1">
    <source>
        <dbReference type="PROSITE" id="PS51736"/>
    </source>
</evidence>
<dbReference type="InterPro" id="IPR006119">
    <property type="entry name" value="Resolv_N"/>
</dbReference>
<dbReference type="GO" id="GO:0003677">
    <property type="term" value="F:DNA binding"/>
    <property type="evidence" value="ECO:0007669"/>
    <property type="project" value="InterPro"/>
</dbReference>
<sequence>MDKDWNGLADLIANLITKYAGVLDLDNLPDPMPVDNNIENKNIFDIAKTQIDKNKSDIIYLIYKSKLFWKYKDIEKYIEVNAMSKEKIKVYLYTRVSTSIQIDGYSLEAQKQE</sequence>
<organism evidence="2 3">
    <name type="scientific">Streptococcus constellatus subsp. pharyngis SK1060 = CCUG 46377</name>
    <dbReference type="NCBI Taxonomy" id="1035184"/>
    <lineage>
        <taxon>Bacteria</taxon>
        <taxon>Bacillati</taxon>
        <taxon>Bacillota</taxon>
        <taxon>Bacilli</taxon>
        <taxon>Lactobacillales</taxon>
        <taxon>Streptococcaceae</taxon>
        <taxon>Streptococcus</taxon>
        <taxon>Streptococcus anginosus group</taxon>
    </lineage>
</organism>
<evidence type="ECO:0000313" key="2">
    <source>
        <dbReference type="EMBL" id="EGV07809.1"/>
    </source>
</evidence>
<dbReference type="Proteomes" id="UP000003287">
    <property type="component" value="Unassembled WGS sequence"/>
</dbReference>
<feature type="domain" description="Resolvase/invertase-type recombinase catalytic" evidence="1">
    <location>
        <begin position="89"/>
        <end position="113"/>
    </location>
</feature>
<dbReference type="eggNOG" id="ENOG5032YPV">
    <property type="taxonomic scope" value="Bacteria"/>
</dbReference>
<dbReference type="EMBL" id="AFUP01000006">
    <property type="protein sequence ID" value="EGV07809.1"/>
    <property type="molecule type" value="Genomic_DNA"/>
</dbReference>
<dbReference type="GO" id="GO:0000150">
    <property type="term" value="F:DNA strand exchange activity"/>
    <property type="evidence" value="ECO:0007669"/>
    <property type="project" value="InterPro"/>
</dbReference>
<dbReference type="AlphaFoldDB" id="F9P984"/>
<dbReference type="PROSITE" id="PS51736">
    <property type="entry name" value="RECOMBINASES_3"/>
    <property type="match status" value="1"/>
</dbReference>